<feature type="coiled-coil region" evidence="1">
    <location>
        <begin position="649"/>
        <end position="720"/>
    </location>
</feature>
<feature type="coiled-coil region" evidence="1">
    <location>
        <begin position="777"/>
        <end position="938"/>
    </location>
</feature>
<feature type="region of interest" description="Disordered" evidence="2">
    <location>
        <begin position="383"/>
        <end position="405"/>
    </location>
</feature>
<dbReference type="GeneID" id="107226892"/>
<dbReference type="InParanoid" id="A0A6J0C9X5"/>
<feature type="region of interest" description="Disordered" evidence="2">
    <location>
        <begin position="444"/>
        <end position="505"/>
    </location>
</feature>
<proteinExistence type="predicted"/>
<dbReference type="InterPro" id="IPR038830">
    <property type="entry name" value="CCDC186"/>
</dbReference>
<feature type="region of interest" description="Disordered" evidence="2">
    <location>
        <begin position="140"/>
        <end position="165"/>
    </location>
</feature>
<feature type="compositionally biased region" description="Polar residues" evidence="2">
    <location>
        <begin position="475"/>
        <end position="499"/>
    </location>
</feature>
<feature type="compositionally biased region" description="Polar residues" evidence="2">
    <location>
        <begin position="444"/>
        <end position="462"/>
    </location>
</feature>
<dbReference type="OrthoDB" id="5583482at2759"/>
<protein>
    <submittedName>
        <fullName evidence="4">Coiled-coil domain-containing protein 186 isoform X1</fullName>
    </submittedName>
</protein>
<evidence type="ECO:0000256" key="1">
    <source>
        <dbReference type="SAM" id="Coils"/>
    </source>
</evidence>
<feature type="compositionally biased region" description="Polar residues" evidence="2">
    <location>
        <begin position="155"/>
        <end position="165"/>
    </location>
</feature>
<feature type="compositionally biased region" description="Polar residues" evidence="2">
    <location>
        <begin position="1124"/>
        <end position="1166"/>
    </location>
</feature>
<organism evidence="4">
    <name type="scientific">Neodiprion lecontei</name>
    <name type="common">Redheaded pine sawfly</name>
    <dbReference type="NCBI Taxonomy" id="441921"/>
    <lineage>
        <taxon>Eukaryota</taxon>
        <taxon>Metazoa</taxon>
        <taxon>Ecdysozoa</taxon>
        <taxon>Arthropoda</taxon>
        <taxon>Hexapoda</taxon>
        <taxon>Insecta</taxon>
        <taxon>Pterygota</taxon>
        <taxon>Neoptera</taxon>
        <taxon>Endopterygota</taxon>
        <taxon>Hymenoptera</taxon>
        <taxon>Tenthredinoidea</taxon>
        <taxon>Diprionidae</taxon>
        <taxon>Diprioninae</taxon>
        <taxon>Neodiprion</taxon>
    </lineage>
</organism>
<feature type="coiled-coil region" evidence="1">
    <location>
        <begin position="970"/>
        <end position="1032"/>
    </location>
</feature>
<dbReference type="GO" id="GO:0099518">
    <property type="term" value="P:vesicle cytoskeletal trafficking"/>
    <property type="evidence" value="ECO:0007669"/>
    <property type="project" value="TreeGrafter"/>
</dbReference>
<evidence type="ECO:0000313" key="3">
    <source>
        <dbReference type="Proteomes" id="UP000829291"/>
    </source>
</evidence>
<evidence type="ECO:0000256" key="2">
    <source>
        <dbReference type="SAM" id="MobiDB-lite"/>
    </source>
</evidence>
<keyword evidence="1" id="KW-0175">Coiled coil</keyword>
<dbReference type="PANTHER" id="PTHR18911:SF5">
    <property type="entry name" value="COILED-COIL DOMAIN-CONTAINING PROTEIN 186"/>
    <property type="match status" value="1"/>
</dbReference>
<gene>
    <name evidence="4" type="primary">LOC107226892</name>
</gene>
<feature type="region of interest" description="Disordered" evidence="2">
    <location>
        <begin position="1121"/>
        <end position="1168"/>
    </location>
</feature>
<name>A0A6J0C9X5_NEOLC</name>
<dbReference type="GO" id="GO:0005802">
    <property type="term" value="C:trans-Golgi network"/>
    <property type="evidence" value="ECO:0007669"/>
    <property type="project" value="TreeGrafter"/>
</dbReference>
<keyword evidence="3" id="KW-1185">Reference proteome</keyword>
<dbReference type="Proteomes" id="UP000829291">
    <property type="component" value="Chromosome 6"/>
</dbReference>
<accession>A0A6J0C9X5</accession>
<dbReference type="RefSeq" id="XP_015523352.2">
    <property type="nucleotide sequence ID" value="XM_015667866.2"/>
</dbReference>
<sequence>MDEVVIQSFDNITRDSEKCFVNVKTADMDSSLQCDNGSKKEEVTLPTNATKDSSNYLDNSLVMPDDNLDVRKVHSSNKITEVANQRLKNLCGHELTSLENQDISSTFQLSLINSSEEVNSSTDLTRLKKFEMTKELTNDTLLTNDSGNNEEEINFNHTPENSPIQLPTPKALPEDNFEISLNSIDTPGVVPDKMNIGQTSDVTLNKEDAICQVQDDKKQVICNYQSMLSDNDREHTILNNSDQMAHTVSSQPTSPQSSAIYCHGQSVKSSVVLDISRNNQVSDLSSTGDLIRSDPTTDLSTIHNINKSSLANDAKLVKFSVSSKSMNILQSNAQFLNKSRNFLNFITEKSTNIMEKTLLPQNLAAKYNNILRMTENNPTDYKKYVEGSGTSSNSAGLDLTPNGDDKTVHNTQASCQIMCDVTDESQHINTSNLCDRVQQHESTAEQFSIQDNSTNEDGNSFYNHPMKKHEPDSTIIPQEQETETSLPSNVPADSTSKNSKPSHDLQMPNRIVEELLNNLEFNSGQTNRDTVSSVNVTDSHLPNKTVVAMHAHNLNMLDGIDNTNCSNCTSSIEINEQLLIKENTSDDVILVTRNNSNSNTSPSSQSVSSEHFSREHERVEHNAVESQRDKLIDLGLLDQPVYVTLVRDYRTLKEENSKLSETVLKLEMENQRFAAENNSELYVLQLETLEKTIEKLRSDLRQATANQEVLKKEYLLANKEKESMVMKYAISEKQLIETQRAREYAERKINEAFKEQELLHTKLKQVQGERTRICNILDGKCHELTDVQKEVDRLKEELSMRDVKLKWTQNKLKTELEAQKENQQKLDKAMIRINEMKEECEQVRKESHETIRKFQQSEENKVVTLDQQLKEQQARLILERHVTEDKEMSRLQLQKEVETLKQRQLVLIEENNTLSLKVQNLEKERLNYENNLSNLKVIADQRQKEIVDLVGKVSQLETLKLQLTHKEQLLSSNDEEVERLRQSNTELQADMEWCREREAHMLDFTQKLTDKNVRLQSEFTAIEAKNEQLELEQGPLHDQIKELSAKVKLLEVSLSSEKSKRTEECELLARHVAEQTQLARNLAQKLEDSQGENAVLRRKQQISVKEMTKELQMCKKRLDAYESGSPSNSLDQISRTGSNSSLSTGETLNGAVSDNSNSGDHTLQSTEPDRQTLIDRIVKLQKIRVKQAEKLDFLEEHTRTLLNELQKKSKIIKNYILHENPDAMGSNERDRNKHIKGRRNAAELARHGGIMASVYNQRVSDDNMTLELSLEINQKLQAVLEDTLLKNITLKDSIDTLGGEIARLTIQNKPRQ</sequence>
<feature type="compositionally biased region" description="Low complexity" evidence="2">
    <location>
        <begin position="594"/>
        <end position="610"/>
    </location>
</feature>
<feature type="compositionally biased region" description="Basic and acidic residues" evidence="2">
    <location>
        <begin position="611"/>
        <end position="625"/>
    </location>
</feature>
<evidence type="ECO:0000313" key="4">
    <source>
        <dbReference type="RefSeq" id="XP_015523352.2"/>
    </source>
</evidence>
<reference evidence="4" key="1">
    <citation type="submission" date="2025-08" db="UniProtKB">
        <authorList>
            <consortium name="RefSeq"/>
        </authorList>
    </citation>
    <scope>IDENTIFICATION</scope>
    <source>
        <tissue evidence="4">Thorax and Abdomen</tissue>
    </source>
</reference>
<dbReference type="GO" id="GO:0031267">
    <property type="term" value="F:small GTPase binding"/>
    <property type="evidence" value="ECO:0007669"/>
    <property type="project" value="TreeGrafter"/>
</dbReference>
<dbReference type="PANTHER" id="PTHR18911">
    <property type="entry name" value="CTCL TUMOR ANTIGEN HD-CL-01"/>
    <property type="match status" value="1"/>
</dbReference>
<feature type="region of interest" description="Disordered" evidence="2">
    <location>
        <begin position="593"/>
        <end position="625"/>
    </location>
</feature>
<dbReference type="KEGG" id="nlo:107226892"/>